<dbReference type="Gene3D" id="1.10.3500.10">
    <property type="entry name" value="Tex N-terminal region-like"/>
    <property type="match status" value="1"/>
</dbReference>
<feature type="non-terminal residue" evidence="2">
    <location>
        <position position="1"/>
    </location>
</feature>
<dbReference type="InterPro" id="IPR055179">
    <property type="entry name" value="Tex-like_central_region"/>
</dbReference>
<gene>
    <name evidence="2" type="ORF">Q604_UNBC14344G0001</name>
</gene>
<dbReference type="EMBL" id="AZMM01014344">
    <property type="protein sequence ID" value="ETJ31152.1"/>
    <property type="molecule type" value="Genomic_DNA"/>
</dbReference>
<sequence>DIVAEIVSDSADFRAYLRKKMWNEGFIQAELSGEEEEQQQFLQYAEYAEPVRQMPSHRILAVNRGEKLGALKLALTVPGDTYIAYMLQKLEKNPKSIFAE</sequence>
<evidence type="ECO:0000259" key="1">
    <source>
        <dbReference type="Pfam" id="PF22706"/>
    </source>
</evidence>
<evidence type="ECO:0000313" key="2">
    <source>
        <dbReference type="EMBL" id="ETJ31152.1"/>
    </source>
</evidence>
<feature type="non-terminal residue" evidence="2">
    <location>
        <position position="100"/>
    </location>
</feature>
<protein>
    <submittedName>
        <fullName evidence="2">RNA binding S1 protein</fullName>
    </submittedName>
</protein>
<dbReference type="AlphaFoldDB" id="W1XLL4"/>
<comment type="caution">
    <text evidence="2">The sequence shown here is derived from an EMBL/GenBank/DDBJ whole genome shotgun (WGS) entry which is preliminary data.</text>
</comment>
<feature type="domain" description="Tex-like central region" evidence="1">
    <location>
        <begin position="2"/>
        <end position="81"/>
    </location>
</feature>
<dbReference type="Pfam" id="PF22706">
    <property type="entry name" value="Tex_central_region"/>
    <property type="match status" value="1"/>
</dbReference>
<organism evidence="2">
    <name type="scientific">human gut metagenome</name>
    <dbReference type="NCBI Taxonomy" id="408170"/>
    <lineage>
        <taxon>unclassified sequences</taxon>
        <taxon>metagenomes</taxon>
        <taxon>organismal metagenomes</taxon>
    </lineage>
</organism>
<name>W1XLL4_9ZZZZ</name>
<dbReference type="SUPFAM" id="SSF158832">
    <property type="entry name" value="Tex N-terminal region-like"/>
    <property type="match status" value="1"/>
</dbReference>
<reference evidence="2" key="1">
    <citation type="submission" date="2013-12" db="EMBL/GenBank/DDBJ databases">
        <title>A Varibaculum cambriense genome reconstructed from a premature infant gut community with otherwise low bacterial novelty that shifts toward anaerobic metabolism during the third week of life.</title>
        <authorList>
            <person name="Brown C.T."/>
            <person name="Sharon I."/>
            <person name="Thomas B.C."/>
            <person name="Castelle C.J."/>
            <person name="Morowitz M.J."/>
            <person name="Banfield J.F."/>
        </authorList>
    </citation>
    <scope>NUCLEOTIDE SEQUENCE</scope>
</reference>
<proteinExistence type="predicted"/>
<accession>W1XLL4</accession>
<dbReference type="InterPro" id="IPR023323">
    <property type="entry name" value="Tex-like_dom_sf"/>
</dbReference>